<evidence type="ECO:0000313" key="3">
    <source>
        <dbReference type="Proteomes" id="UP000663131"/>
    </source>
</evidence>
<reference evidence="2" key="2">
    <citation type="journal article" name="BMC Genomics">
        <title>New genome assemblies reveal patterns of domestication and adaptation across Brettanomyces (Dekkera) species.</title>
        <authorList>
            <person name="Roach M.J."/>
            <person name="Borneman A.R."/>
        </authorList>
    </citation>
    <scope>NUCLEOTIDE SEQUENCE</scope>
    <source>
        <strain evidence="2">UCD 2041</strain>
    </source>
</reference>
<evidence type="ECO:0000313" key="2">
    <source>
        <dbReference type="EMBL" id="QOU20767.1"/>
    </source>
</evidence>
<proteinExistence type="predicted"/>
<dbReference type="OrthoDB" id="5345392at2759"/>
<dbReference type="GO" id="GO:0006891">
    <property type="term" value="P:intra-Golgi vesicle-mediated transport"/>
    <property type="evidence" value="ECO:0007669"/>
    <property type="project" value="InterPro"/>
</dbReference>
<evidence type="ECO:0000259" key="1">
    <source>
        <dbReference type="Pfam" id="PF12735"/>
    </source>
</evidence>
<dbReference type="EMBL" id="CP063136">
    <property type="protein sequence ID" value="QOU20767.1"/>
    <property type="molecule type" value="Genomic_DNA"/>
</dbReference>
<protein>
    <recommendedName>
        <fullName evidence="1">Trafficking protein particle complex II-specific subunit 65 IgD3 domain-containing protein</fullName>
    </recommendedName>
</protein>
<accession>A0A871R276</accession>
<organism evidence="2 3">
    <name type="scientific">Dekkera bruxellensis</name>
    <name type="common">Brettanomyces custersii</name>
    <dbReference type="NCBI Taxonomy" id="5007"/>
    <lineage>
        <taxon>Eukaryota</taxon>
        <taxon>Fungi</taxon>
        <taxon>Dikarya</taxon>
        <taxon>Ascomycota</taxon>
        <taxon>Saccharomycotina</taxon>
        <taxon>Pichiomycetes</taxon>
        <taxon>Pichiales</taxon>
        <taxon>Pichiaceae</taxon>
        <taxon>Brettanomyces</taxon>
    </lineage>
</organism>
<dbReference type="InterPro" id="IPR024662">
    <property type="entry name" value="Trs65"/>
</dbReference>
<feature type="domain" description="Trafficking protein particle complex II-specific subunit 65 IgD3" evidence="1">
    <location>
        <begin position="319"/>
        <end position="470"/>
    </location>
</feature>
<dbReference type="Proteomes" id="UP000663131">
    <property type="component" value="Chromosome 8"/>
</dbReference>
<gene>
    <name evidence="2" type="ORF">BRETT_000481</name>
</gene>
<dbReference type="PANTHER" id="PTHR28159">
    <property type="entry name" value="TRAFFICKING PROTEIN PARTICLE COMPLEX II-SPECIFIC SUBUNIT 65"/>
    <property type="match status" value="1"/>
</dbReference>
<reference evidence="2" key="1">
    <citation type="submission" date="2020-10" db="EMBL/GenBank/DDBJ databases">
        <authorList>
            <person name="Palmer J.M."/>
        </authorList>
    </citation>
    <scope>NUCLEOTIDE SEQUENCE</scope>
    <source>
        <strain evidence="2">UCD 2041</strain>
    </source>
</reference>
<sequence>MAKAVDEKPIRILVPDKSFDLEQKPAEGLYDELSKCTPKTLAYFDEVIQIYVITSVKIESKLKLELGYGTDRNTSLCQSEPVAITKSYKIWMFEVRIEEGKSTQLSIRAWYENKEEAHDKILKDFEPLDELIVNGIKLESETQSVNNEAEPKLVSCEVSLAISPLFQLVFKNIKSEKVFISLDVCACRELKDARADIIIKKINVEVTNCEIIEYSKIKYPVHLVPESKIALAYVLSSTDNNHIKPVTALITSTVDGFKEIETEWTANIDFQKPYYNPGTQSLRNFSTPLLMQSRSPSRSASSVMLSVHKRSGFKYKSNSSTSVRSSSQIIRGLTLSVSGKTQVKLSEAFKWKIQLINKSSTKMDLILYIQSSVKKQYEKSLVPISVQNSHSTKDDPVPLYKNSQLVRAFYHKFNKVGLVSLTNNLRMNLEPGNLFETELQLVAIERGLFTLRDIKILDANTGDTFGCPRLLDVLVV</sequence>
<dbReference type="PANTHER" id="PTHR28159:SF1">
    <property type="entry name" value="TRAFFICKING PROTEIN PARTICLE COMPLEX II-SPECIFIC SUBUNIT 65"/>
    <property type="match status" value="1"/>
</dbReference>
<dbReference type="InterPro" id="IPR055420">
    <property type="entry name" value="IgD3_Trs65"/>
</dbReference>
<dbReference type="GeneID" id="64572406"/>
<dbReference type="GO" id="GO:0005802">
    <property type="term" value="C:trans-Golgi network"/>
    <property type="evidence" value="ECO:0007669"/>
    <property type="project" value="TreeGrafter"/>
</dbReference>
<dbReference type="AlphaFoldDB" id="A0A871R276"/>
<name>A0A871R276_DEKBR</name>
<dbReference type="GO" id="GO:1990071">
    <property type="term" value="C:TRAPPII protein complex"/>
    <property type="evidence" value="ECO:0007669"/>
    <property type="project" value="InterPro"/>
</dbReference>
<dbReference type="RefSeq" id="XP_041137260.1">
    <property type="nucleotide sequence ID" value="XM_041279046.1"/>
</dbReference>
<dbReference type="Pfam" id="PF12735">
    <property type="entry name" value="IgD3_Trs65"/>
    <property type="match status" value="1"/>
</dbReference>
<dbReference type="KEGG" id="bbrx:BRETT_000481"/>